<dbReference type="EMBL" id="DWVZ01000142">
    <property type="protein sequence ID" value="HJC64028.1"/>
    <property type="molecule type" value="Genomic_DNA"/>
</dbReference>
<keyword evidence="5 6" id="KW-0472">Membrane</keyword>
<dbReference type="GO" id="GO:0055085">
    <property type="term" value="P:transmembrane transport"/>
    <property type="evidence" value="ECO:0007669"/>
    <property type="project" value="UniProtKB-UniRule"/>
</dbReference>
<comment type="subcellular location">
    <subcellularLocation>
        <location evidence="1 6">Cell membrane</location>
        <topology evidence="1 6">Multi-pass membrane protein</topology>
    </subcellularLocation>
</comment>
<evidence type="ECO:0000256" key="3">
    <source>
        <dbReference type="ARBA" id="ARBA00022692"/>
    </source>
</evidence>
<comment type="similarity">
    <text evidence="6">Belongs to the ABC-4 integral membrane protein family.</text>
</comment>
<dbReference type="InterPro" id="IPR027022">
    <property type="entry name" value="ABC_permease_BceB-typ"/>
</dbReference>
<feature type="transmembrane region" description="Helical" evidence="6">
    <location>
        <begin position="17"/>
        <end position="34"/>
    </location>
</feature>
<feature type="transmembrane region" description="Helical" evidence="6">
    <location>
        <begin position="235"/>
        <end position="258"/>
    </location>
</feature>
<reference evidence="8" key="2">
    <citation type="submission" date="2021-04" db="EMBL/GenBank/DDBJ databases">
        <authorList>
            <person name="Gilroy R."/>
        </authorList>
    </citation>
    <scope>NUCLEOTIDE SEQUENCE</scope>
    <source>
        <strain evidence="8">ChiBcec2-3848</strain>
    </source>
</reference>
<evidence type="ECO:0000259" key="7">
    <source>
        <dbReference type="Pfam" id="PF02687"/>
    </source>
</evidence>
<evidence type="ECO:0000313" key="9">
    <source>
        <dbReference type="Proteomes" id="UP000823886"/>
    </source>
</evidence>
<dbReference type="PIRSF" id="PIRSF018968">
    <property type="entry name" value="ABC_permease_BceB"/>
    <property type="match status" value="1"/>
</dbReference>
<dbReference type="InterPro" id="IPR003838">
    <property type="entry name" value="ABC3_permease_C"/>
</dbReference>
<name>A0A9D2PPH9_9FIRM</name>
<comment type="caution">
    <text evidence="8">The sequence shown here is derived from an EMBL/GenBank/DDBJ whole genome shotgun (WGS) entry which is preliminary data.</text>
</comment>
<feature type="transmembrane region" description="Helical" evidence="6">
    <location>
        <begin position="113"/>
        <end position="142"/>
    </location>
</feature>
<evidence type="ECO:0000313" key="8">
    <source>
        <dbReference type="EMBL" id="HJC64028.1"/>
    </source>
</evidence>
<dbReference type="Proteomes" id="UP000823886">
    <property type="component" value="Unassembled WGS sequence"/>
</dbReference>
<keyword evidence="3 6" id="KW-0812">Transmembrane</keyword>
<feature type="transmembrane region" description="Helical" evidence="6">
    <location>
        <begin position="631"/>
        <end position="650"/>
    </location>
</feature>
<feature type="transmembrane region" description="Helical" evidence="6">
    <location>
        <begin position="204"/>
        <end position="223"/>
    </location>
</feature>
<feature type="transmembrane region" description="Helical" evidence="6">
    <location>
        <begin position="534"/>
        <end position="559"/>
    </location>
</feature>
<dbReference type="PANTHER" id="PTHR46795:SF3">
    <property type="entry name" value="ABC TRANSPORTER PERMEASE"/>
    <property type="match status" value="1"/>
</dbReference>
<evidence type="ECO:0000256" key="2">
    <source>
        <dbReference type="ARBA" id="ARBA00022475"/>
    </source>
</evidence>
<dbReference type="GO" id="GO:0005886">
    <property type="term" value="C:plasma membrane"/>
    <property type="evidence" value="ECO:0007669"/>
    <property type="project" value="UniProtKB-SubCell"/>
</dbReference>
<feature type="transmembrane region" description="Helical" evidence="6">
    <location>
        <begin position="288"/>
        <end position="311"/>
    </location>
</feature>
<accession>A0A9D2PPH9</accession>
<dbReference type="InterPro" id="IPR052536">
    <property type="entry name" value="ABC-4_Integral_Memb_Prot"/>
</dbReference>
<evidence type="ECO:0000256" key="1">
    <source>
        <dbReference type="ARBA" id="ARBA00004651"/>
    </source>
</evidence>
<evidence type="ECO:0000256" key="6">
    <source>
        <dbReference type="PIRNR" id="PIRNR018968"/>
    </source>
</evidence>
<feature type="domain" description="ABC3 transporter permease C-terminal" evidence="7">
    <location>
        <begin position="64"/>
        <end position="180"/>
    </location>
</feature>
<keyword evidence="4 6" id="KW-1133">Transmembrane helix</keyword>
<dbReference type="Pfam" id="PF02687">
    <property type="entry name" value="FtsX"/>
    <property type="match status" value="1"/>
</dbReference>
<keyword evidence="6" id="KW-0813">Transport</keyword>
<keyword evidence="2 6" id="KW-1003">Cell membrane</keyword>
<feature type="transmembrane region" description="Helical" evidence="6">
    <location>
        <begin position="54"/>
        <end position="79"/>
    </location>
</feature>
<gene>
    <name evidence="8" type="ORF">H9753_10490</name>
</gene>
<feature type="transmembrane region" description="Helical" evidence="6">
    <location>
        <begin position="593"/>
        <end position="619"/>
    </location>
</feature>
<dbReference type="AlphaFoldDB" id="A0A9D2PPH9"/>
<feature type="transmembrane region" description="Helical" evidence="6">
    <location>
        <begin position="162"/>
        <end position="183"/>
    </location>
</feature>
<dbReference type="PANTHER" id="PTHR46795">
    <property type="entry name" value="ABC TRANSPORTER PERMEASE-RELATED-RELATED"/>
    <property type="match status" value="1"/>
</dbReference>
<sequence length="660" mass="74643">MLFKLSVKNMKKSIRDYAIYFATLILGVAIFYIFNSLDSQQAMKVISSSAREIIQLLVELLSGLSVFVSFILGFLIVYANNFLIRRRKKEFGIYMTLGMGKGAISRILLTETVLIGLVSLAVGLLVGIFGAQFMSLLVVNMFDGVMDGYQFVFSRTAFFKTILYFGIIFLIVAVFQVVSLSRYRLIQLLSARNRNEQVKIKNPWLCFLVFLAAFGILGVQYYRVCNPENMHYREIPLILAAGALGTFLVFWSMSGFLLSGVQRSRKVYFKDLNAFVLRQFHSKINTTVFVMTVICLMLFMTISVLAGGLGLNYSFRQSLKELTPADVNFVSMDTSLLHTKSAARQLQDTGFDMGLLQEDYVEVSQYSTEKLTIYDTIEEQVREESQYDVPKNQEMIMKVSDYNKIAEFYGIQQAEVPEGTYAVVCDFDIIRELRDASLEKGQELTLEGKTYKPAYKECLQGFLQMYANHANVGIILLPDDQVQEAWRTQNFLAANYKAETRQEKEAIEEQVQIYGKQGFLVSTRIEIVETSGGLSAILTLIAIYLGIVFLISGAAILALKELSESTDNKERYEILRKIGADEKMIRRALFRQIALFFFLPLGVALVHSVFGLTFCAKILESVGKIESFRSILSTAAILVAVYGGYFFITYRGSCRIIKSR</sequence>
<reference evidence="8" key="1">
    <citation type="journal article" date="2021" name="PeerJ">
        <title>Extensive microbial diversity within the chicken gut microbiome revealed by metagenomics and culture.</title>
        <authorList>
            <person name="Gilroy R."/>
            <person name="Ravi A."/>
            <person name="Getino M."/>
            <person name="Pursley I."/>
            <person name="Horton D.L."/>
            <person name="Alikhan N.F."/>
            <person name="Baker D."/>
            <person name="Gharbi K."/>
            <person name="Hall N."/>
            <person name="Watson M."/>
            <person name="Adriaenssens E.M."/>
            <person name="Foster-Nyarko E."/>
            <person name="Jarju S."/>
            <person name="Secka A."/>
            <person name="Antonio M."/>
            <person name="Oren A."/>
            <person name="Chaudhuri R.R."/>
            <person name="La Ragione R."/>
            <person name="Hildebrand F."/>
            <person name="Pallen M.J."/>
        </authorList>
    </citation>
    <scope>NUCLEOTIDE SEQUENCE</scope>
    <source>
        <strain evidence="8">ChiBcec2-3848</strain>
    </source>
</reference>
<protein>
    <submittedName>
        <fullName evidence="8">ABC transporter permease</fullName>
    </submittedName>
</protein>
<organism evidence="8 9">
    <name type="scientific">Candidatus Blautia merdavium</name>
    <dbReference type="NCBI Taxonomy" id="2838494"/>
    <lineage>
        <taxon>Bacteria</taxon>
        <taxon>Bacillati</taxon>
        <taxon>Bacillota</taxon>
        <taxon>Clostridia</taxon>
        <taxon>Lachnospirales</taxon>
        <taxon>Lachnospiraceae</taxon>
        <taxon>Blautia</taxon>
    </lineage>
</organism>
<evidence type="ECO:0000256" key="4">
    <source>
        <dbReference type="ARBA" id="ARBA00022989"/>
    </source>
</evidence>
<proteinExistence type="inferred from homology"/>
<evidence type="ECO:0000256" key="5">
    <source>
        <dbReference type="ARBA" id="ARBA00023136"/>
    </source>
</evidence>